<evidence type="ECO:0000313" key="5">
    <source>
        <dbReference type="Proteomes" id="UP001218071"/>
    </source>
</evidence>
<sequence>MPLLEIAAEFGVSETVPIVWVRRYFPDKDEQDHVASLGFDAVYEATMKRVSKDRKAKRATEQQRIDTNRDQPRPPRPVDSWLPGPGPVKDIDALPDDVAALKQLLVQQRERDAVKDAIIEVLMGGGDTPGKDDVRDGVLTTAAKAAVVGALTEVHGFSIARACALIGIATSTFYYHRGKHAVTVQDRARRRDELKVLILQAVEQSRRSYGYRRIHAWLQAMGHTVSEKIVRNLMAELGCRPPAKQSTKYSSYTGETDHTPQNLLLITPTRNSNSNGNGAEGDAEGGVDGGGMPQVALSQYFTEHAAAQGLTHDFHADAPWEKIGTDVTEIHCADGKLFLSAAIDFYDGMPIAVTMSTSPDHDLVAEMIARIDECKPEGVTPIIHSDRGGLYRSPRWVSMITHHAHDNLACSVCQQELFCPSRWRYIPSLSRKGNSGDNARVEGFFGTMKQEILHGRPEVKTMTVAQMRDYIDSYIDFYINTRLKSTLGEGYTTIAEHRKALSA</sequence>
<evidence type="ECO:0000313" key="4">
    <source>
        <dbReference type="EMBL" id="WCZ38622.1"/>
    </source>
</evidence>
<evidence type="ECO:0000259" key="3">
    <source>
        <dbReference type="PROSITE" id="PS50994"/>
    </source>
</evidence>
<dbReference type="InterPro" id="IPR036397">
    <property type="entry name" value="RNaseH_sf"/>
</dbReference>
<dbReference type="Pfam" id="PF13276">
    <property type="entry name" value="HTH_21"/>
    <property type="match status" value="1"/>
</dbReference>
<name>A0ABY7UJI9_9CORY</name>
<comment type="function">
    <text evidence="1">Involved in the transposition of the insertion sequence.</text>
</comment>
<feature type="compositionally biased region" description="Basic and acidic residues" evidence="2">
    <location>
        <begin position="58"/>
        <end position="73"/>
    </location>
</feature>
<evidence type="ECO:0000256" key="1">
    <source>
        <dbReference type="ARBA" id="ARBA00002286"/>
    </source>
</evidence>
<proteinExistence type="predicted"/>
<feature type="region of interest" description="Disordered" evidence="2">
    <location>
        <begin position="50"/>
        <end position="86"/>
    </location>
</feature>
<dbReference type="Pfam" id="PF13333">
    <property type="entry name" value="rve_2"/>
    <property type="match status" value="1"/>
</dbReference>
<dbReference type="EMBL" id="CP063194">
    <property type="protein sequence ID" value="WCZ38622.1"/>
    <property type="molecule type" value="Genomic_DNA"/>
</dbReference>
<evidence type="ECO:0000256" key="2">
    <source>
        <dbReference type="SAM" id="MobiDB-lite"/>
    </source>
</evidence>
<dbReference type="PROSITE" id="PS50994">
    <property type="entry name" value="INTEGRASE"/>
    <property type="match status" value="1"/>
</dbReference>
<dbReference type="InterPro" id="IPR050900">
    <property type="entry name" value="Transposase_IS3/IS150/IS904"/>
</dbReference>
<dbReference type="PANTHER" id="PTHR46889:SF4">
    <property type="entry name" value="TRANSPOSASE INSO FOR INSERTION SEQUENCE ELEMENT IS911B-RELATED"/>
    <property type="match status" value="1"/>
</dbReference>
<dbReference type="InterPro" id="IPR001584">
    <property type="entry name" value="Integrase_cat-core"/>
</dbReference>
<keyword evidence="5" id="KW-1185">Reference proteome</keyword>
<dbReference type="Gene3D" id="3.30.420.10">
    <property type="entry name" value="Ribonuclease H-like superfamily/Ribonuclease H"/>
    <property type="match status" value="1"/>
</dbReference>
<dbReference type="InterPro" id="IPR025948">
    <property type="entry name" value="HTH-like_dom"/>
</dbReference>
<gene>
    <name evidence="4" type="ORF">CJEDD_05055</name>
</gene>
<feature type="region of interest" description="Disordered" evidence="2">
    <location>
        <begin position="267"/>
        <end position="289"/>
    </location>
</feature>
<dbReference type="RefSeq" id="WP_198132963.1">
    <property type="nucleotide sequence ID" value="NZ_CBYN010000017.1"/>
</dbReference>
<dbReference type="Proteomes" id="UP001218071">
    <property type="component" value="Chromosome"/>
</dbReference>
<protein>
    <submittedName>
        <fullName evidence="4">Integrase core domain protein</fullName>
    </submittedName>
</protein>
<reference evidence="4 5" key="1">
    <citation type="submission" date="2020-10" db="EMBL/GenBank/DDBJ databases">
        <title>Complete genome sequence of Corynebacterium jeddahense DSM 45997, type strain of Corynebacterium jeddahense.</title>
        <authorList>
            <person name="Busche T."/>
            <person name="Kalinowski J."/>
            <person name="Ruckert C."/>
        </authorList>
    </citation>
    <scope>NUCLEOTIDE SEQUENCE [LARGE SCALE GENOMIC DNA]</scope>
    <source>
        <strain evidence="4 5">DSM 45997</strain>
    </source>
</reference>
<dbReference type="PANTHER" id="PTHR46889">
    <property type="entry name" value="TRANSPOSASE INSF FOR INSERTION SEQUENCE IS3B-RELATED"/>
    <property type="match status" value="1"/>
</dbReference>
<feature type="domain" description="Integrase catalytic" evidence="3">
    <location>
        <begin position="315"/>
        <end position="499"/>
    </location>
</feature>
<accession>A0ABY7UJI9</accession>
<dbReference type="InterPro" id="IPR012337">
    <property type="entry name" value="RNaseH-like_sf"/>
</dbReference>
<dbReference type="SUPFAM" id="SSF53098">
    <property type="entry name" value="Ribonuclease H-like"/>
    <property type="match status" value="1"/>
</dbReference>
<organism evidence="4 5">
    <name type="scientific">Corynebacterium jeddahense</name>
    <dbReference type="NCBI Taxonomy" id="1414719"/>
    <lineage>
        <taxon>Bacteria</taxon>
        <taxon>Bacillati</taxon>
        <taxon>Actinomycetota</taxon>
        <taxon>Actinomycetes</taxon>
        <taxon>Mycobacteriales</taxon>
        <taxon>Corynebacteriaceae</taxon>
        <taxon>Corynebacterium</taxon>
    </lineage>
</organism>